<evidence type="ECO:0000259" key="2">
    <source>
        <dbReference type="Pfam" id="PF12804"/>
    </source>
</evidence>
<protein>
    <submittedName>
        <fullName evidence="3">Molybdenum cofactor guanylyltransferase</fullName>
    </submittedName>
</protein>
<dbReference type="InterPro" id="IPR029044">
    <property type="entry name" value="Nucleotide-diphossugar_trans"/>
</dbReference>
<dbReference type="OrthoDB" id="9788394at2"/>
<keyword evidence="4" id="KW-1185">Reference proteome</keyword>
<keyword evidence="3" id="KW-0808">Transferase</keyword>
<keyword evidence="1" id="KW-0460">Magnesium</keyword>
<dbReference type="EMBL" id="SWDB01000003">
    <property type="protein sequence ID" value="TKB47395.1"/>
    <property type="molecule type" value="Genomic_DNA"/>
</dbReference>
<organism evidence="3 4">
    <name type="scientific">Thalassotalea mangrovi</name>
    <dbReference type="NCBI Taxonomy" id="2572245"/>
    <lineage>
        <taxon>Bacteria</taxon>
        <taxon>Pseudomonadati</taxon>
        <taxon>Pseudomonadota</taxon>
        <taxon>Gammaproteobacteria</taxon>
        <taxon>Alteromonadales</taxon>
        <taxon>Colwelliaceae</taxon>
        <taxon>Thalassotalea</taxon>
    </lineage>
</organism>
<dbReference type="Pfam" id="PF12804">
    <property type="entry name" value="NTP_transf_3"/>
    <property type="match status" value="1"/>
</dbReference>
<evidence type="ECO:0000256" key="1">
    <source>
        <dbReference type="ARBA" id="ARBA00022842"/>
    </source>
</evidence>
<reference evidence="3 4" key="1">
    <citation type="submission" date="2019-04" db="EMBL/GenBank/DDBJ databases">
        <title>Thalassotalea guangxiensis sp. nov., isolated from sediment of the coastal wetland.</title>
        <authorList>
            <person name="Zheng S."/>
            <person name="Zhang D."/>
        </authorList>
    </citation>
    <scope>NUCLEOTIDE SEQUENCE [LARGE SCALE GENOMIC DNA]</scope>
    <source>
        <strain evidence="3 4">ZS-4</strain>
    </source>
</reference>
<dbReference type="RefSeq" id="WP_136734206.1">
    <property type="nucleotide sequence ID" value="NZ_SWDB01000003.1"/>
</dbReference>
<name>A0A4U1BAF2_9GAMM</name>
<dbReference type="Proteomes" id="UP000307999">
    <property type="component" value="Unassembled WGS sequence"/>
</dbReference>
<feature type="domain" description="MobA-like NTP transferase" evidence="2">
    <location>
        <begin position="11"/>
        <end position="128"/>
    </location>
</feature>
<dbReference type="GO" id="GO:0016779">
    <property type="term" value="F:nucleotidyltransferase activity"/>
    <property type="evidence" value="ECO:0007669"/>
    <property type="project" value="UniProtKB-KW"/>
</dbReference>
<comment type="caution">
    <text evidence="3">The sequence shown here is derived from an EMBL/GenBank/DDBJ whole genome shotgun (WGS) entry which is preliminary data.</text>
</comment>
<sequence>MNTRFSSSILGVVLAGGRSQRMGRDKALLPALQQTKPSLAGDSQADISMLQFCQSLLTQVGIVDVVISGKQGQHGIVDDITHAGPLMGLYSVIQSTRPKAILALPVDMPLLGSNELNQIKLSGELSGQVTCYKDHPLPLYLPVNAMVEGFLKSEFLRLRANPEGRGPSFKQMFQQTGVNLLDCRTPERLHNTNTPEQWQRARQRARQIEQQRGFHCYVN</sequence>
<dbReference type="SUPFAM" id="SSF53448">
    <property type="entry name" value="Nucleotide-diphospho-sugar transferases"/>
    <property type="match status" value="1"/>
</dbReference>
<dbReference type="InterPro" id="IPR025877">
    <property type="entry name" value="MobA-like_NTP_Trfase"/>
</dbReference>
<keyword evidence="3" id="KW-0548">Nucleotidyltransferase</keyword>
<accession>A0A4U1BAF2</accession>
<dbReference type="Gene3D" id="3.90.550.10">
    <property type="entry name" value="Spore Coat Polysaccharide Biosynthesis Protein SpsA, Chain A"/>
    <property type="match status" value="1"/>
</dbReference>
<dbReference type="AlphaFoldDB" id="A0A4U1BAF2"/>
<proteinExistence type="predicted"/>
<evidence type="ECO:0000313" key="4">
    <source>
        <dbReference type="Proteomes" id="UP000307999"/>
    </source>
</evidence>
<gene>
    <name evidence="3" type="ORF">E8M12_00985</name>
</gene>
<evidence type="ECO:0000313" key="3">
    <source>
        <dbReference type="EMBL" id="TKB47395.1"/>
    </source>
</evidence>